<dbReference type="AlphaFoldDB" id="A0A6A1UPG9"/>
<dbReference type="SUPFAM" id="SSF75304">
    <property type="entry name" value="Amidase signature (AS) enzymes"/>
    <property type="match status" value="1"/>
</dbReference>
<proteinExistence type="inferred from homology"/>
<reference evidence="3 4" key="1">
    <citation type="journal article" date="2019" name="Plant Biotechnol. J.">
        <title>The red bayberry genome and genetic basis of sex determination.</title>
        <authorList>
            <person name="Jia H.M."/>
            <person name="Jia H.J."/>
            <person name="Cai Q.L."/>
            <person name="Wang Y."/>
            <person name="Zhao H.B."/>
            <person name="Yang W.F."/>
            <person name="Wang G.Y."/>
            <person name="Li Y.H."/>
            <person name="Zhan D.L."/>
            <person name="Shen Y.T."/>
            <person name="Niu Q.F."/>
            <person name="Chang L."/>
            <person name="Qiu J."/>
            <person name="Zhao L."/>
            <person name="Xie H.B."/>
            <person name="Fu W.Y."/>
            <person name="Jin J."/>
            <person name="Li X.W."/>
            <person name="Jiao Y."/>
            <person name="Zhou C.C."/>
            <person name="Tu T."/>
            <person name="Chai C.Y."/>
            <person name="Gao J.L."/>
            <person name="Fan L.J."/>
            <person name="van de Weg E."/>
            <person name="Wang J.Y."/>
            <person name="Gao Z.S."/>
        </authorList>
    </citation>
    <scope>NUCLEOTIDE SEQUENCE [LARGE SCALE GENOMIC DNA]</scope>
    <source>
        <tissue evidence="3">Leaves</tissue>
    </source>
</reference>
<dbReference type="InterPro" id="IPR023631">
    <property type="entry name" value="Amidase_dom"/>
</dbReference>
<evidence type="ECO:0000313" key="4">
    <source>
        <dbReference type="Proteomes" id="UP000516437"/>
    </source>
</evidence>
<dbReference type="Gene3D" id="3.90.1300.10">
    <property type="entry name" value="Amidase signature (AS) domain"/>
    <property type="match status" value="1"/>
</dbReference>
<dbReference type="PROSITE" id="PS00571">
    <property type="entry name" value="AMIDASES"/>
    <property type="match status" value="1"/>
</dbReference>
<feature type="domain" description="Amidase" evidence="2">
    <location>
        <begin position="22"/>
        <end position="177"/>
    </location>
</feature>
<dbReference type="InterPro" id="IPR020556">
    <property type="entry name" value="Amidase_CS"/>
</dbReference>
<dbReference type="Pfam" id="PF01425">
    <property type="entry name" value="Amidase"/>
    <property type="match status" value="2"/>
</dbReference>
<dbReference type="Proteomes" id="UP000516437">
    <property type="component" value="Chromosome 8"/>
</dbReference>
<protein>
    <submittedName>
        <fullName evidence="3">Amidase 1</fullName>
    </submittedName>
</protein>
<evidence type="ECO:0000313" key="3">
    <source>
        <dbReference type="EMBL" id="KAB1202222.1"/>
    </source>
</evidence>
<keyword evidence="4" id="KW-1185">Reference proteome</keyword>
<accession>A0A6A1UPG9</accession>
<dbReference type="OrthoDB" id="245563at2759"/>
<name>A0A6A1UPG9_9ROSI</name>
<gene>
    <name evidence="3" type="ORF">CJ030_MR8G001774</name>
</gene>
<dbReference type="EMBL" id="RXIC02000026">
    <property type="protein sequence ID" value="KAB1202222.1"/>
    <property type="molecule type" value="Genomic_DNA"/>
</dbReference>
<comment type="similarity">
    <text evidence="1">Belongs to the amidase family.</text>
</comment>
<sequence>MARDSDYGAFMEKFLLQPSSSAHELPLNSLTFAVKDIFDVEGYVTGFGNPDWLRTHQTAKSTAPAILAVLREGATCVGKTVMDEMAYSINGENKHYGTPRNPCVPDRVPGGSSSGSAVAVGAKLVDFALGTDTGGSVRVPAAYCGILGFRPSHDAVSTTGVIPMAQSFDTAGWFARDPAILNRVGRVLLDLRDVYPVKPTQIIIAADCFQLLTIPSDRVIQPLVKSVEKSFGGDLVKQAVLGDYIKDKVPSLKPFLSDGHADQEHNIPSLAALSSAMRELQRYEFKNNHGEWVCSVKPDLGPGISERVWEALRTTDNNVDICHNLKAEIRAALTGLLGDFDVLAIPTVPGPPPKLQMDPTPLEDFRARAFSLLSIAGVSGFCQVSVPLGLYDNLPVAISLLAKHGSDGFLLNLVEGLYDALKEEVGIAENMSY</sequence>
<evidence type="ECO:0000259" key="2">
    <source>
        <dbReference type="Pfam" id="PF01425"/>
    </source>
</evidence>
<comment type="caution">
    <text evidence="3">The sequence shown here is derived from an EMBL/GenBank/DDBJ whole genome shotgun (WGS) entry which is preliminary data.</text>
</comment>
<dbReference type="GO" id="GO:0016811">
    <property type="term" value="F:hydrolase activity, acting on carbon-nitrogen (but not peptide) bonds, in linear amides"/>
    <property type="evidence" value="ECO:0007669"/>
    <property type="project" value="UniProtKB-ARBA"/>
</dbReference>
<dbReference type="PANTHER" id="PTHR46310">
    <property type="entry name" value="AMIDASE 1"/>
    <property type="match status" value="1"/>
</dbReference>
<dbReference type="FunFam" id="3.90.1300.10:FF:000004">
    <property type="entry name" value="Outer envelope protein 64, mitochondrial"/>
    <property type="match status" value="1"/>
</dbReference>
<organism evidence="3 4">
    <name type="scientific">Morella rubra</name>
    <name type="common">Chinese bayberry</name>
    <dbReference type="NCBI Taxonomy" id="262757"/>
    <lineage>
        <taxon>Eukaryota</taxon>
        <taxon>Viridiplantae</taxon>
        <taxon>Streptophyta</taxon>
        <taxon>Embryophyta</taxon>
        <taxon>Tracheophyta</taxon>
        <taxon>Spermatophyta</taxon>
        <taxon>Magnoliopsida</taxon>
        <taxon>eudicotyledons</taxon>
        <taxon>Gunneridae</taxon>
        <taxon>Pentapetalae</taxon>
        <taxon>rosids</taxon>
        <taxon>fabids</taxon>
        <taxon>Fagales</taxon>
        <taxon>Myricaceae</taxon>
        <taxon>Morella</taxon>
    </lineage>
</organism>
<evidence type="ECO:0000256" key="1">
    <source>
        <dbReference type="ARBA" id="ARBA00009199"/>
    </source>
</evidence>
<feature type="domain" description="Amidase" evidence="2">
    <location>
        <begin position="325"/>
        <end position="411"/>
    </location>
</feature>
<dbReference type="PANTHER" id="PTHR46310:SF7">
    <property type="entry name" value="AMIDASE 1"/>
    <property type="match status" value="1"/>
</dbReference>
<dbReference type="InterPro" id="IPR036928">
    <property type="entry name" value="AS_sf"/>
</dbReference>